<dbReference type="PATRIC" id="fig|1619313.3.peg.1632"/>
<dbReference type="Pfam" id="PF05488">
    <property type="entry name" value="PAAR_motif"/>
    <property type="match status" value="1"/>
</dbReference>
<dbReference type="RefSeq" id="WP_067429977.1">
    <property type="nucleotide sequence ID" value="NZ_CP073262.1"/>
</dbReference>
<dbReference type="AlphaFoldDB" id="A0A0U5GL12"/>
<evidence type="ECO:0008006" key="3">
    <source>
        <dbReference type="Google" id="ProtNLM"/>
    </source>
</evidence>
<proteinExistence type="predicted"/>
<keyword evidence="2" id="KW-1185">Reference proteome</keyword>
<sequence>MSKIIREGDILREYGGKVLTGHYLCFGKGIAAKGDPVSCNQHGMTIIAEGSSLASVDGQPVALQGNRCACGCTLVSSFPDCDIAQ</sequence>
<evidence type="ECO:0000313" key="2">
    <source>
        <dbReference type="Proteomes" id="UP000059419"/>
    </source>
</evidence>
<dbReference type="EMBL" id="LN907827">
    <property type="protein sequence ID" value="CUU23809.1"/>
    <property type="molecule type" value="Genomic_DNA"/>
</dbReference>
<dbReference type="GeneID" id="84613394"/>
<reference evidence="2" key="1">
    <citation type="submission" date="2015-11" db="EMBL/GenBank/DDBJ databases">
        <authorList>
            <person name="Blom J."/>
        </authorList>
    </citation>
    <scope>NUCLEOTIDE SEQUENCE [LARGE SCALE GENOMIC DNA]</scope>
</reference>
<dbReference type="CDD" id="cd14744">
    <property type="entry name" value="PAAR_CT_2"/>
    <property type="match status" value="1"/>
</dbReference>
<accession>A0A0U5GL12</accession>
<evidence type="ECO:0000313" key="1">
    <source>
        <dbReference type="EMBL" id="CUU23809.1"/>
    </source>
</evidence>
<dbReference type="STRING" id="1619313.EM595_1575"/>
<dbReference type="KEGG" id="ege:EM595_1575"/>
<dbReference type="OrthoDB" id="6860016at2"/>
<protein>
    <recommendedName>
        <fullName evidence="3">PAAR domain-containing protein</fullName>
    </recommendedName>
</protein>
<gene>
    <name evidence="1" type="ORF">EM595_1575</name>
</gene>
<dbReference type="InterPro" id="IPR008727">
    <property type="entry name" value="PAAR_motif"/>
</dbReference>
<dbReference type="Gene3D" id="2.60.200.60">
    <property type="match status" value="1"/>
</dbReference>
<organism evidence="1 2">
    <name type="scientific">Duffyella gerundensis</name>
    <dbReference type="NCBI Taxonomy" id="1619313"/>
    <lineage>
        <taxon>Bacteria</taxon>
        <taxon>Pseudomonadati</taxon>
        <taxon>Pseudomonadota</taxon>
        <taxon>Gammaproteobacteria</taxon>
        <taxon>Enterobacterales</taxon>
        <taxon>Erwiniaceae</taxon>
        <taxon>Duffyella</taxon>
    </lineage>
</organism>
<name>A0A0U5GL12_9GAMM</name>
<dbReference type="Proteomes" id="UP000059419">
    <property type="component" value="Chromosome 1"/>
</dbReference>